<dbReference type="Proteomes" id="UP000254293">
    <property type="component" value="Unassembled WGS sequence"/>
</dbReference>
<evidence type="ECO:0008006" key="4">
    <source>
        <dbReference type="Google" id="ProtNLM"/>
    </source>
</evidence>
<dbReference type="PROSITE" id="PS51257">
    <property type="entry name" value="PROKAR_LIPOPROTEIN"/>
    <property type="match status" value="1"/>
</dbReference>
<feature type="chain" id="PRO_5017061451" description="Lipoprotein" evidence="1">
    <location>
        <begin position="23"/>
        <end position="41"/>
    </location>
</feature>
<dbReference type="AlphaFoldDB" id="A0A377QZG7"/>
<gene>
    <name evidence="2" type="ORF">NCTC13336_00852</name>
</gene>
<organism evidence="2 3">
    <name type="scientific">Kingella potus</name>
    <dbReference type="NCBI Taxonomy" id="265175"/>
    <lineage>
        <taxon>Bacteria</taxon>
        <taxon>Pseudomonadati</taxon>
        <taxon>Pseudomonadota</taxon>
        <taxon>Betaproteobacteria</taxon>
        <taxon>Neisseriales</taxon>
        <taxon>Neisseriaceae</taxon>
        <taxon>Kingella</taxon>
    </lineage>
</organism>
<name>A0A377QZG7_9NEIS</name>
<sequence>MKTLLSLCFVLALAACASRPSAGDSEIYGEIKTGVETVHTR</sequence>
<reference evidence="2 3" key="1">
    <citation type="submission" date="2018-06" db="EMBL/GenBank/DDBJ databases">
        <authorList>
            <consortium name="Pathogen Informatics"/>
            <person name="Doyle S."/>
        </authorList>
    </citation>
    <scope>NUCLEOTIDE SEQUENCE [LARGE SCALE GENOMIC DNA]</scope>
    <source>
        <strain evidence="2 3">NCTC13336</strain>
    </source>
</reference>
<proteinExistence type="predicted"/>
<keyword evidence="1" id="KW-0732">Signal</keyword>
<evidence type="ECO:0000256" key="1">
    <source>
        <dbReference type="SAM" id="SignalP"/>
    </source>
</evidence>
<accession>A0A377QZG7</accession>
<evidence type="ECO:0000313" key="3">
    <source>
        <dbReference type="Proteomes" id="UP000254293"/>
    </source>
</evidence>
<dbReference type="RefSeq" id="WP_280529882.1">
    <property type="nucleotide sequence ID" value="NZ_CP091516.1"/>
</dbReference>
<evidence type="ECO:0000313" key="2">
    <source>
        <dbReference type="EMBL" id="STR00643.1"/>
    </source>
</evidence>
<protein>
    <recommendedName>
        <fullName evidence="4">Lipoprotein</fullName>
    </recommendedName>
</protein>
<feature type="signal peptide" evidence="1">
    <location>
        <begin position="1"/>
        <end position="22"/>
    </location>
</feature>
<keyword evidence="3" id="KW-1185">Reference proteome</keyword>
<dbReference type="EMBL" id="UGJJ01000001">
    <property type="protein sequence ID" value="STR00643.1"/>
    <property type="molecule type" value="Genomic_DNA"/>
</dbReference>